<dbReference type="EMBL" id="GBRH01256796">
    <property type="protein sequence ID" value="JAD41099.1"/>
    <property type="molecule type" value="Transcribed_RNA"/>
</dbReference>
<reference evidence="2" key="2">
    <citation type="journal article" date="2015" name="Data Brief">
        <title>Shoot transcriptome of the giant reed, Arundo donax.</title>
        <authorList>
            <person name="Barrero R.A."/>
            <person name="Guerrero F.D."/>
            <person name="Moolhuijzen P."/>
            <person name="Goolsby J.A."/>
            <person name="Tidwell J."/>
            <person name="Bellgard S.E."/>
            <person name="Bellgard M.I."/>
        </authorList>
    </citation>
    <scope>NUCLEOTIDE SEQUENCE</scope>
    <source>
        <tissue evidence="2">Shoot tissue taken approximately 20 cm above the soil surface</tissue>
    </source>
</reference>
<evidence type="ECO:0000256" key="1">
    <source>
        <dbReference type="SAM" id="MobiDB-lite"/>
    </source>
</evidence>
<reference evidence="2" key="1">
    <citation type="submission" date="2014-09" db="EMBL/GenBank/DDBJ databases">
        <authorList>
            <person name="Magalhaes I.L.F."/>
            <person name="Oliveira U."/>
            <person name="Santos F.R."/>
            <person name="Vidigal T.H.D.A."/>
            <person name="Brescovit A.D."/>
            <person name="Santos A.J."/>
        </authorList>
    </citation>
    <scope>NUCLEOTIDE SEQUENCE</scope>
    <source>
        <tissue evidence="2">Shoot tissue taken approximately 20 cm above the soil surface</tissue>
    </source>
</reference>
<name>A0A0A8ZP03_ARUDO</name>
<feature type="compositionally biased region" description="Low complexity" evidence="1">
    <location>
        <begin position="12"/>
        <end position="22"/>
    </location>
</feature>
<sequence>MGFTWCPRTSFPSTTSARGASSSALGPRWIQLDPFTFLSATGSLLWPPAPWRFSTRRH</sequence>
<evidence type="ECO:0000313" key="2">
    <source>
        <dbReference type="EMBL" id="JAD41099.1"/>
    </source>
</evidence>
<proteinExistence type="predicted"/>
<protein>
    <submittedName>
        <fullName evidence="2">Uncharacterized protein</fullName>
    </submittedName>
</protein>
<accession>A0A0A8ZP03</accession>
<feature type="region of interest" description="Disordered" evidence="1">
    <location>
        <begin position="1"/>
        <end position="22"/>
    </location>
</feature>
<dbReference type="AlphaFoldDB" id="A0A0A8ZP03"/>
<organism evidence="2">
    <name type="scientific">Arundo donax</name>
    <name type="common">Giant reed</name>
    <name type="synonym">Donax arundinaceus</name>
    <dbReference type="NCBI Taxonomy" id="35708"/>
    <lineage>
        <taxon>Eukaryota</taxon>
        <taxon>Viridiplantae</taxon>
        <taxon>Streptophyta</taxon>
        <taxon>Embryophyta</taxon>
        <taxon>Tracheophyta</taxon>
        <taxon>Spermatophyta</taxon>
        <taxon>Magnoliopsida</taxon>
        <taxon>Liliopsida</taxon>
        <taxon>Poales</taxon>
        <taxon>Poaceae</taxon>
        <taxon>PACMAD clade</taxon>
        <taxon>Arundinoideae</taxon>
        <taxon>Arundineae</taxon>
        <taxon>Arundo</taxon>
    </lineage>
</organism>